<evidence type="ECO:0000256" key="2">
    <source>
        <dbReference type="ARBA" id="ARBA00022598"/>
    </source>
</evidence>
<accession>A0ABQ4QLY3</accession>
<proteinExistence type="inferred from homology"/>
<sequence length="156" mass="16772">MHFALDRRAEPDPAFAPPPLRLADAGGTPSGERRNRYARWALHEGLGEGDVVALLMRNQPDLLAIWQGLGSVGVTVAPLDLTLRGAALARSLDAIGPRHLFVDAGLAEILCGVQGLVSVQPLVWWHGGADFARIDLEIAEYDDAPLDPQESAPRRA</sequence>
<reference evidence="7 8" key="1">
    <citation type="journal article" date="2021" name="Front. Microbiol.">
        <title>Comprehensive Comparative Genomics and Phenotyping of Methylobacterium Species.</title>
        <authorList>
            <person name="Alessa O."/>
            <person name="Ogura Y."/>
            <person name="Fujitani Y."/>
            <person name="Takami H."/>
            <person name="Hayashi T."/>
            <person name="Sahin N."/>
            <person name="Tani A."/>
        </authorList>
    </citation>
    <scope>NUCLEOTIDE SEQUENCE [LARGE SCALE GENOMIC DNA]</scope>
    <source>
        <strain evidence="7 8">DSM 23679</strain>
    </source>
</reference>
<evidence type="ECO:0000256" key="3">
    <source>
        <dbReference type="ARBA" id="ARBA00022741"/>
    </source>
</evidence>
<dbReference type="Pfam" id="PF00501">
    <property type="entry name" value="AMP-binding"/>
    <property type="match status" value="1"/>
</dbReference>
<keyword evidence="3" id="KW-0547">Nucleotide-binding</keyword>
<organism evidence="7 8">
    <name type="scientific">Methylobacterium cerastii</name>
    <dbReference type="NCBI Taxonomy" id="932741"/>
    <lineage>
        <taxon>Bacteria</taxon>
        <taxon>Pseudomonadati</taxon>
        <taxon>Pseudomonadota</taxon>
        <taxon>Alphaproteobacteria</taxon>
        <taxon>Hyphomicrobiales</taxon>
        <taxon>Methylobacteriaceae</taxon>
        <taxon>Methylobacterium</taxon>
    </lineage>
</organism>
<evidence type="ECO:0000256" key="1">
    <source>
        <dbReference type="ARBA" id="ARBA00006432"/>
    </source>
</evidence>
<feature type="region of interest" description="Disordered" evidence="5">
    <location>
        <begin position="1"/>
        <end position="32"/>
    </location>
</feature>
<evidence type="ECO:0000259" key="6">
    <source>
        <dbReference type="Pfam" id="PF00501"/>
    </source>
</evidence>
<evidence type="ECO:0000256" key="4">
    <source>
        <dbReference type="ARBA" id="ARBA00022840"/>
    </source>
</evidence>
<feature type="compositionally biased region" description="Basic and acidic residues" evidence="5">
    <location>
        <begin position="1"/>
        <end position="11"/>
    </location>
</feature>
<evidence type="ECO:0000256" key="5">
    <source>
        <dbReference type="SAM" id="MobiDB-lite"/>
    </source>
</evidence>
<dbReference type="PANTHER" id="PTHR43107">
    <property type="entry name" value="LONG-CHAIN FATTY ACID TRANSPORT PROTEIN"/>
    <property type="match status" value="1"/>
</dbReference>
<dbReference type="EMBL" id="BPQG01000069">
    <property type="protein sequence ID" value="GJD46223.1"/>
    <property type="molecule type" value="Genomic_DNA"/>
</dbReference>
<dbReference type="InterPro" id="IPR042099">
    <property type="entry name" value="ANL_N_sf"/>
</dbReference>
<gene>
    <name evidence="7" type="ORF">AFCDBAGC_4103</name>
</gene>
<dbReference type="InterPro" id="IPR000873">
    <property type="entry name" value="AMP-dep_synth/lig_dom"/>
</dbReference>
<dbReference type="RefSeq" id="WP_147754117.1">
    <property type="nucleotide sequence ID" value="NZ_BPQG01000069.1"/>
</dbReference>
<keyword evidence="8" id="KW-1185">Reference proteome</keyword>
<name>A0ABQ4QLY3_9HYPH</name>
<dbReference type="Gene3D" id="3.40.50.12780">
    <property type="entry name" value="N-terminal domain of ligase-like"/>
    <property type="match status" value="1"/>
</dbReference>
<protein>
    <recommendedName>
        <fullName evidence="6">AMP-dependent synthetase/ligase domain-containing protein</fullName>
    </recommendedName>
</protein>
<feature type="domain" description="AMP-dependent synthetase/ligase" evidence="6">
    <location>
        <begin position="32"/>
        <end position="115"/>
    </location>
</feature>
<keyword evidence="2" id="KW-0436">Ligase</keyword>
<comment type="similarity">
    <text evidence="1">Belongs to the ATP-dependent AMP-binding enzyme family.</text>
</comment>
<evidence type="ECO:0000313" key="7">
    <source>
        <dbReference type="EMBL" id="GJD46223.1"/>
    </source>
</evidence>
<evidence type="ECO:0000313" key="8">
    <source>
        <dbReference type="Proteomes" id="UP001055117"/>
    </source>
</evidence>
<keyword evidence="4" id="KW-0067">ATP-binding</keyword>
<dbReference type="SUPFAM" id="SSF56801">
    <property type="entry name" value="Acetyl-CoA synthetase-like"/>
    <property type="match status" value="1"/>
</dbReference>
<dbReference type="PANTHER" id="PTHR43107:SF15">
    <property type="entry name" value="FATTY ACID TRANSPORT PROTEIN 3, ISOFORM A"/>
    <property type="match status" value="1"/>
</dbReference>
<dbReference type="Proteomes" id="UP001055117">
    <property type="component" value="Unassembled WGS sequence"/>
</dbReference>
<comment type="caution">
    <text evidence="7">The sequence shown here is derived from an EMBL/GenBank/DDBJ whole genome shotgun (WGS) entry which is preliminary data.</text>
</comment>